<sequence>MIVGTLGLQIFAQPLASLFGLSDETARLCILAIRIISVGFLFAGWNIAIQGVFQALGCGVSSLVISLLRLCVVVLPLAWLLSKFSNGINIMWFSFPIAEAVALVVAVVLMIKANRSKIMTMKKYSESA</sequence>
<dbReference type="InterPro" id="IPR002528">
    <property type="entry name" value="MATE_fam"/>
</dbReference>
<evidence type="ECO:0000256" key="3">
    <source>
        <dbReference type="ARBA" id="ARBA00022475"/>
    </source>
</evidence>
<evidence type="ECO:0000313" key="8">
    <source>
        <dbReference type="EMBL" id="CUO12175.1"/>
    </source>
</evidence>
<organism evidence="8 9">
    <name type="scientific">Clostridium disporicum</name>
    <dbReference type="NCBI Taxonomy" id="84024"/>
    <lineage>
        <taxon>Bacteria</taxon>
        <taxon>Bacillati</taxon>
        <taxon>Bacillota</taxon>
        <taxon>Clostridia</taxon>
        <taxon>Eubacteriales</taxon>
        <taxon>Clostridiaceae</taxon>
        <taxon>Clostridium</taxon>
    </lineage>
</organism>
<accession>A0A174CKE9</accession>
<dbReference type="GO" id="GO:0005886">
    <property type="term" value="C:plasma membrane"/>
    <property type="evidence" value="ECO:0007669"/>
    <property type="project" value="UniProtKB-SubCell"/>
</dbReference>
<dbReference type="GO" id="GO:0015297">
    <property type="term" value="F:antiporter activity"/>
    <property type="evidence" value="ECO:0007669"/>
    <property type="project" value="InterPro"/>
</dbReference>
<keyword evidence="4 7" id="KW-0812">Transmembrane</keyword>
<evidence type="ECO:0000256" key="5">
    <source>
        <dbReference type="ARBA" id="ARBA00022989"/>
    </source>
</evidence>
<dbReference type="InterPro" id="IPR052031">
    <property type="entry name" value="Membrane_Transporter-Flippase"/>
</dbReference>
<keyword evidence="5 7" id="KW-1133">Transmembrane helix</keyword>
<protein>
    <submittedName>
        <fullName evidence="8">MATE efflux family protein</fullName>
    </submittedName>
</protein>
<dbReference type="EMBL" id="CYZV01000014">
    <property type="protein sequence ID" value="CUO12175.1"/>
    <property type="molecule type" value="Genomic_DNA"/>
</dbReference>
<feature type="transmembrane region" description="Helical" evidence="7">
    <location>
        <begin position="55"/>
        <end position="78"/>
    </location>
</feature>
<evidence type="ECO:0000256" key="6">
    <source>
        <dbReference type="ARBA" id="ARBA00023136"/>
    </source>
</evidence>
<dbReference type="PANTHER" id="PTHR43549:SF2">
    <property type="entry name" value="MULTIDRUG RESISTANCE PROTEIN NORM-RELATED"/>
    <property type="match status" value="1"/>
</dbReference>
<proteinExistence type="predicted"/>
<dbReference type="Pfam" id="PF01554">
    <property type="entry name" value="MatE"/>
    <property type="match status" value="1"/>
</dbReference>
<evidence type="ECO:0000256" key="2">
    <source>
        <dbReference type="ARBA" id="ARBA00022448"/>
    </source>
</evidence>
<evidence type="ECO:0000256" key="1">
    <source>
        <dbReference type="ARBA" id="ARBA00004651"/>
    </source>
</evidence>
<evidence type="ECO:0000313" key="9">
    <source>
        <dbReference type="Proteomes" id="UP000095558"/>
    </source>
</evidence>
<dbReference type="GO" id="GO:0042910">
    <property type="term" value="F:xenobiotic transmembrane transporter activity"/>
    <property type="evidence" value="ECO:0007669"/>
    <property type="project" value="InterPro"/>
</dbReference>
<dbReference type="AlphaFoldDB" id="A0A174CKE9"/>
<feature type="transmembrane region" description="Helical" evidence="7">
    <location>
        <begin position="25"/>
        <end position="48"/>
    </location>
</feature>
<dbReference type="Proteomes" id="UP000095558">
    <property type="component" value="Unassembled WGS sequence"/>
</dbReference>
<comment type="subcellular location">
    <subcellularLocation>
        <location evidence="1">Cell membrane</location>
        <topology evidence="1">Multi-pass membrane protein</topology>
    </subcellularLocation>
</comment>
<gene>
    <name evidence="8" type="ORF">ERS852470_01492</name>
</gene>
<keyword evidence="6 7" id="KW-0472">Membrane</keyword>
<evidence type="ECO:0000256" key="7">
    <source>
        <dbReference type="SAM" id="Phobius"/>
    </source>
</evidence>
<evidence type="ECO:0000256" key="4">
    <source>
        <dbReference type="ARBA" id="ARBA00022692"/>
    </source>
</evidence>
<keyword evidence="3" id="KW-1003">Cell membrane</keyword>
<reference evidence="8 9" key="1">
    <citation type="submission" date="2015-09" db="EMBL/GenBank/DDBJ databases">
        <authorList>
            <consortium name="Pathogen Informatics"/>
        </authorList>
    </citation>
    <scope>NUCLEOTIDE SEQUENCE [LARGE SCALE GENOMIC DNA]</scope>
    <source>
        <strain evidence="8 9">2789STDY5834855</strain>
    </source>
</reference>
<feature type="transmembrane region" description="Helical" evidence="7">
    <location>
        <begin position="90"/>
        <end position="111"/>
    </location>
</feature>
<keyword evidence="2" id="KW-0813">Transport</keyword>
<dbReference type="PANTHER" id="PTHR43549">
    <property type="entry name" value="MULTIDRUG RESISTANCE PROTEIN YPNP-RELATED"/>
    <property type="match status" value="1"/>
</dbReference>
<name>A0A174CKE9_9CLOT</name>